<dbReference type="InterPro" id="IPR029056">
    <property type="entry name" value="Ribokinase-like"/>
</dbReference>
<name>A0A2Z2PDS8_RHIRH</name>
<accession>A0A2Z2PDS8</accession>
<evidence type="ECO:0000313" key="5">
    <source>
        <dbReference type="EMBL" id="ASK40998.1"/>
    </source>
</evidence>
<dbReference type="GO" id="GO:0016301">
    <property type="term" value="F:kinase activity"/>
    <property type="evidence" value="ECO:0007669"/>
    <property type="project" value="UniProtKB-KW"/>
</dbReference>
<keyword evidence="5" id="KW-0614">Plasmid</keyword>
<protein>
    <recommendedName>
        <fullName evidence="4">Carbohydrate kinase PfkB domain-containing protein</fullName>
    </recommendedName>
</protein>
<dbReference type="PANTHER" id="PTHR43320">
    <property type="entry name" value="SUGAR KINASE"/>
    <property type="match status" value="1"/>
</dbReference>
<dbReference type="InterPro" id="IPR052700">
    <property type="entry name" value="Carb_kinase_PfkB-like"/>
</dbReference>
<dbReference type="RefSeq" id="WP_172690602.1">
    <property type="nucleotide sequence ID" value="NZ_JAAMEK010000058.1"/>
</dbReference>
<dbReference type="InterPro" id="IPR011611">
    <property type="entry name" value="PfkB_dom"/>
</dbReference>
<reference evidence="5" key="1">
    <citation type="submission" date="2016-10" db="EMBL/GenBank/DDBJ databases">
        <title>Agrobacterium Ti plasmids: Classification based on T-DNA and Vir regions organization.</title>
        <authorList>
            <person name="Nabi N."/>
            <person name="Vial L."/>
            <person name="Ben Hafsa A."/>
            <person name="Chapulliot D."/>
            <person name="Berard A."/>
            <person name="Chauveau A."/>
            <person name="Le Paslier M.-C."/>
            <person name="Harzallah Skhiri F."/>
            <person name="Brunel D."/>
            <person name="Nesme X."/>
            <person name="Chaouachi M."/>
        </authorList>
    </citation>
    <scope>NUCLEOTIDE SEQUENCE</scope>
    <source>
        <strain evidence="5">CFBP2692</strain>
        <plasmid evidence="5">pTi_CFBP2692</plasmid>
    </source>
</reference>
<dbReference type="EMBL" id="KY000027">
    <property type="protein sequence ID" value="ASK40998.1"/>
    <property type="molecule type" value="Genomic_DNA"/>
</dbReference>
<geneLocation type="plasmid" evidence="5">
    <name>pTi_CFBP2692</name>
</geneLocation>
<evidence type="ECO:0000256" key="2">
    <source>
        <dbReference type="ARBA" id="ARBA00022679"/>
    </source>
</evidence>
<proteinExistence type="inferred from homology"/>
<sequence>MRVCGVGDNVVDRYFNQKLMFPGGNAVNFAVHAQRSGLSAAYLGVIGTDSDGDLIRSSLQAEGVELTRLRVKEGPNAFATVHMDDDGNNRVWGLCEKGVSMFKLDSADLEYLAGFDLAHTGETSQLDSQLPEIRERVAISFDFSDRSLDYAADVLPYVKVAAFSRSNASDDEVKHVLDTALSAGVELVTVTQGARGATVCHKGNVLFAPAVPVDAVDTLGAGDAFLSRLVCRVLTGASLKDAASDGAQYAAHICGTRGAFGHARTITREIPA</sequence>
<evidence type="ECO:0000256" key="1">
    <source>
        <dbReference type="ARBA" id="ARBA00010688"/>
    </source>
</evidence>
<keyword evidence="2" id="KW-0808">Transferase</keyword>
<organism evidence="5">
    <name type="scientific">Rhizobium rhizogenes</name>
    <name type="common">Agrobacterium rhizogenes</name>
    <dbReference type="NCBI Taxonomy" id="359"/>
    <lineage>
        <taxon>Bacteria</taxon>
        <taxon>Pseudomonadati</taxon>
        <taxon>Pseudomonadota</taxon>
        <taxon>Alphaproteobacteria</taxon>
        <taxon>Hyphomicrobiales</taxon>
        <taxon>Rhizobiaceae</taxon>
        <taxon>Rhizobium/Agrobacterium group</taxon>
        <taxon>Rhizobium</taxon>
    </lineage>
</organism>
<evidence type="ECO:0000259" key="4">
    <source>
        <dbReference type="Pfam" id="PF00294"/>
    </source>
</evidence>
<feature type="domain" description="Carbohydrate kinase PfkB" evidence="4">
    <location>
        <begin position="20"/>
        <end position="259"/>
    </location>
</feature>
<dbReference type="SUPFAM" id="SSF53613">
    <property type="entry name" value="Ribokinase-like"/>
    <property type="match status" value="1"/>
</dbReference>
<keyword evidence="3" id="KW-0418">Kinase</keyword>
<dbReference type="Pfam" id="PF00294">
    <property type="entry name" value="PfkB"/>
    <property type="match status" value="1"/>
</dbReference>
<evidence type="ECO:0000256" key="3">
    <source>
        <dbReference type="ARBA" id="ARBA00022777"/>
    </source>
</evidence>
<dbReference type="PANTHER" id="PTHR43320:SF3">
    <property type="entry name" value="CARBOHYDRATE KINASE PFKB DOMAIN-CONTAINING PROTEIN"/>
    <property type="match status" value="1"/>
</dbReference>
<dbReference type="Gene3D" id="3.40.1190.20">
    <property type="match status" value="1"/>
</dbReference>
<dbReference type="AlphaFoldDB" id="A0A2Z2PDS8"/>
<dbReference type="CDD" id="cd01940">
    <property type="entry name" value="Fructoselysine_kinase_like"/>
    <property type="match status" value="1"/>
</dbReference>
<comment type="similarity">
    <text evidence="1">Belongs to the carbohydrate kinase PfkB family.</text>
</comment>